<feature type="domain" description="Aspartate/ornithine carbamoyltransferase Asp/Orn-binding" evidence="7">
    <location>
        <begin position="154"/>
        <end position="310"/>
    </location>
</feature>
<evidence type="ECO:0000256" key="4">
    <source>
        <dbReference type="ARBA" id="ARBA00022679"/>
    </source>
</evidence>
<dbReference type="SUPFAM" id="SSF53671">
    <property type="entry name" value="Aspartate/ornithine carbamoyltransferase"/>
    <property type="match status" value="1"/>
</dbReference>
<dbReference type="EMBL" id="CP035807">
    <property type="protein sequence ID" value="QEN04071.1"/>
    <property type="molecule type" value="Genomic_DNA"/>
</dbReference>
<dbReference type="NCBIfam" id="NF001986">
    <property type="entry name" value="PRK00779.1"/>
    <property type="match status" value="1"/>
</dbReference>
<dbReference type="InterPro" id="IPR006132">
    <property type="entry name" value="Asp/Orn_carbamoyltranf_P-bd"/>
</dbReference>
<sequence>MRDKLKGKSFLTLKDFSKEEIRYILDTAHKLKADRKDGIYHQLFKGLSLAMIFEKPSTRTRCAFETAFGEEGGHPVFLSVNDIQLGKKESIEDTARVLGRMFDAIEFRGFKQETVNSLATHSGVPVFNGLTDLYHPTQILADLMTVEEHLGTLEGKTLVYAGDGRNNMAHSLMIGCAKMGVNITIISPSSLAPNEDVLNYSIEEANKSNSFVKVTEDMNEGLKGADVVYTDVWVSMGEEEQSKDRISLLQPYQINNNSLKLTNNSEVIFMHCLPAVRGLEVTNEVIEGSNSVVWDEAENRKHSIKAIMFALI</sequence>
<reference evidence="9 10" key="2">
    <citation type="submission" date="2019-09" db="EMBL/GenBank/DDBJ databases">
        <title>Complete Genome Sequence and Methylome Analysis of free living Spirochaetas.</title>
        <authorList>
            <person name="Leshcheva N."/>
            <person name="Mikheeva N."/>
        </authorList>
    </citation>
    <scope>NUCLEOTIDE SEQUENCE [LARGE SCALE GENOMIC DNA]</scope>
    <source>
        <strain evidence="9 10">P</strain>
    </source>
</reference>
<evidence type="ECO:0000256" key="3">
    <source>
        <dbReference type="ARBA" id="ARBA00022503"/>
    </source>
</evidence>
<dbReference type="PROSITE" id="PS00097">
    <property type="entry name" value="CARBAMOYLTRANSFERASE"/>
    <property type="match status" value="1"/>
</dbReference>
<proteinExistence type="inferred from homology"/>
<reference evidence="9 10" key="1">
    <citation type="submission" date="2019-02" db="EMBL/GenBank/DDBJ databases">
        <authorList>
            <person name="Fomenkov A."/>
            <person name="Dubinina G."/>
            <person name="Grabovich M."/>
            <person name="Vincze T."/>
            <person name="Roberts R.J."/>
        </authorList>
    </citation>
    <scope>NUCLEOTIDE SEQUENCE [LARGE SCALE GENOMIC DNA]</scope>
    <source>
        <strain evidence="9 10">P</strain>
    </source>
</reference>
<dbReference type="GO" id="GO:0005737">
    <property type="term" value="C:cytoplasm"/>
    <property type="evidence" value="ECO:0007669"/>
    <property type="project" value="UniProtKB-SubCell"/>
</dbReference>
<feature type="binding site" evidence="6">
    <location>
        <begin position="135"/>
        <end position="138"/>
    </location>
    <ligand>
        <name>carbamoyl phosphate</name>
        <dbReference type="ChEBI" id="CHEBI:58228"/>
    </ligand>
</feature>
<dbReference type="PANTHER" id="PTHR45753">
    <property type="entry name" value="ORNITHINE CARBAMOYLTRANSFERASE, MITOCHONDRIAL"/>
    <property type="match status" value="1"/>
</dbReference>
<feature type="binding site" evidence="6">
    <location>
        <position position="108"/>
    </location>
    <ligand>
        <name>carbamoyl phosphate</name>
        <dbReference type="ChEBI" id="CHEBI:58228"/>
    </ligand>
</feature>
<dbReference type="EC" id="2.1.3.3" evidence="2 6"/>
<dbReference type="RefSeq" id="WP_149567328.1">
    <property type="nucleotide sequence ID" value="NZ_CP035807.1"/>
</dbReference>
<dbReference type="KEGG" id="sper:EW093_04940"/>
<feature type="binding site" evidence="6">
    <location>
        <begin position="57"/>
        <end position="60"/>
    </location>
    <ligand>
        <name>carbamoyl phosphate</name>
        <dbReference type="ChEBI" id="CHEBI:58228"/>
    </ligand>
</feature>
<keyword evidence="4 6" id="KW-0808">Transferase</keyword>
<dbReference type="InterPro" id="IPR006131">
    <property type="entry name" value="Asp_carbamoyltransf_Asp/Orn-bd"/>
</dbReference>
<comment type="subcellular location">
    <subcellularLocation>
        <location evidence="6">Cytoplasm</location>
    </subcellularLocation>
</comment>
<dbReference type="PRINTS" id="PR00102">
    <property type="entry name" value="OTCASE"/>
</dbReference>
<comment type="catalytic activity">
    <reaction evidence="5 6">
        <text>carbamoyl phosphate + L-ornithine = L-citrulline + phosphate + H(+)</text>
        <dbReference type="Rhea" id="RHEA:19513"/>
        <dbReference type="ChEBI" id="CHEBI:15378"/>
        <dbReference type="ChEBI" id="CHEBI:43474"/>
        <dbReference type="ChEBI" id="CHEBI:46911"/>
        <dbReference type="ChEBI" id="CHEBI:57743"/>
        <dbReference type="ChEBI" id="CHEBI:58228"/>
        <dbReference type="EC" id="2.1.3.3"/>
    </reaction>
</comment>
<dbReference type="Pfam" id="PF00185">
    <property type="entry name" value="OTCace"/>
    <property type="match status" value="1"/>
</dbReference>
<protein>
    <recommendedName>
        <fullName evidence="2 6">Ornithine carbamoyltransferase</fullName>
        <shortName evidence="6">OTCase</shortName>
        <ecNumber evidence="2 6">2.1.3.3</ecNumber>
    </recommendedName>
</protein>
<feature type="binding site" evidence="6">
    <location>
        <position position="231"/>
    </location>
    <ligand>
        <name>L-ornithine</name>
        <dbReference type="ChEBI" id="CHEBI:46911"/>
    </ligand>
</feature>
<dbReference type="NCBIfam" id="TIGR00658">
    <property type="entry name" value="orni_carb_tr"/>
    <property type="match status" value="1"/>
</dbReference>
<organism evidence="9 10">
    <name type="scientific">Thiospirochaeta perfilievii</name>
    <dbReference type="NCBI Taxonomy" id="252967"/>
    <lineage>
        <taxon>Bacteria</taxon>
        <taxon>Pseudomonadati</taxon>
        <taxon>Spirochaetota</taxon>
        <taxon>Spirochaetia</taxon>
        <taxon>Spirochaetales</taxon>
        <taxon>Spirochaetaceae</taxon>
        <taxon>Thiospirochaeta</taxon>
    </lineage>
</organism>
<dbReference type="GO" id="GO:0016597">
    <property type="term" value="F:amino acid binding"/>
    <property type="evidence" value="ECO:0007669"/>
    <property type="project" value="InterPro"/>
</dbReference>
<dbReference type="Gene3D" id="3.40.50.1370">
    <property type="entry name" value="Aspartate/ornithine carbamoyltransferase"/>
    <property type="match status" value="2"/>
</dbReference>
<dbReference type="FunFam" id="3.40.50.1370:FF:000008">
    <property type="entry name" value="Ornithine carbamoyltransferase"/>
    <property type="match status" value="1"/>
</dbReference>
<evidence type="ECO:0000259" key="8">
    <source>
        <dbReference type="Pfam" id="PF02729"/>
    </source>
</evidence>
<dbReference type="InterPro" id="IPR002292">
    <property type="entry name" value="Orn/put_carbamltrans"/>
</dbReference>
<evidence type="ECO:0000259" key="7">
    <source>
        <dbReference type="Pfam" id="PF00185"/>
    </source>
</evidence>
<dbReference type="Pfam" id="PF02729">
    <property type="entry name" value="OTCace_N"/>
    <property type="match status" value="1"/>
</dbReference>
<name>A0A5C1Q983_9SPIO</name>
<accession>A0A5C1Q983</accession>
<dbReference type="PANTHER" id="PTHR45753:SF2">
    <property type="entry name" value="ORNITHINE CARBAMOYLTRANSFERASE"/>
    <property type="match status" value="1"/>
</dbReference>
<feature type="binding site" evidence="6">
    <location>
        <begin position="235"/>
        <end position="236"/>
    </location>
    <ligand>
        <name>L-ornithine</name>
        <dbReference type="ChEBI" id="CHEBI:46911"/>
    </ligand>
</feature>
<dbReference type="OrthoDB" id="9802587at2"/>
<comment type="similarity">
    <text evidence="1 6">Belongs to the aspartate/ornithine carbamoyltransferase superfamily. OTCase family.</text>
</comment>
<dbReference type="GO" id="GO:0004585">
    <property type="term" value="F:ornithine carbamoyltransferase activity"/>
    <property type="evidence" value="ECO:0007669"/>
    <property type="project" value="UniProtKB-UniRule"/>
</dbReference>
<evidence type="ECO:0000256" key="2">
    <source>
        <dbReference type="ARBA" id="ARBA00013007"/>
    </source>
</evidence>
<dbReference type="GO" id="GO:0019240">
    <property type="term" value="P:citrulline biosynthetic process"/>
    <property type="evidence" value="ECO:0007669"/>
    <property type="project" value="TreeGrafter"/>
</dbReference>
<dbReference type="InterPro" id="IPR024904">
    <property type="entry name" value="OTCase_ArgI"/>
</dbReference>
<keyword evidence="3" id="KW-0056">Arginine metabolism</keyword>
<evidence type="ECO:0000256" key="6">
    <source>
        <dbReference type="HAMAP-Rule" id="MF_01109"/>
    </source>
</evidence>
<evidence type="ECO:0000256" key="5">
    <source>
        <dbReference type="ARBA" id="ARBA00048772"/>
    </source>
</evidence>
<dbReference type="PRINTS" id="PR00100">
    <property type="entry name" value="AOTCASE"/>
</dbReference>
<keyword evidence="10" id="KW-1185">Reference proteome</keyword>
<evidence type="ECO:0000313" key="9">
    <source>
        <dbReference type="EMBL" id="QEN04071.1"/>
    </source>
</evidence>
<keyword evidence="6" id="KW-0963">Cytoplasm</keyword>
<dbReference type="AlphaFoldDB" id="A0A5C1Q983"/>
<dbReference type="InterPro" id="IPR006130">
    <property type="entry name" value="Asp/Orn_carbamoylTrfase"/>
</dbReference>
<feature type="domain" description="Aspartate/ornithine carbamoyltransferase carbamoyl-P binding" evidence="8">
    <location>
        <begin position="8"/>
        <end position="148"/>
    </location>
</feature>
<feature type="binding site" evidence="6">
    <location>
        <position position="167"/>
    </location>
    <ligand>
        <name>L-ornithine</name>
        <dbReference type="ChEBI" id="CHEBI:46911"/>
    </ligand>
</feature>
<evidence type="ECO:0000256" key="1">
    <source>
        <dbReference type="ARBA" id="ARBA00007805"/>
    </source>
</evidence>
<feature type="binding site" evidence="6">
    <location>
        <position position="300"/>
    </location>
    <ligand>
        <name>carbamoyl phosphate</name>
        <dbReference type="ChEBI" id="CHEBI:58228"/>
    </ligand>
</feature>
<dbReference type="InterPro" id="IPR036901">
    <property type="entry name" value="Asp/Orn_carbamoylTrfase_sf"/>
</dbReference>
<feature type="binding site" evidence="6">
    <location>
        <position position="84"/>
    </location>
    <ligand>
        <name>carbamoyl phosphate</name>
        <dbReference type="ChEBI" id="CHEBI:58228"/>
    </ligand>
</feature>
<gene>
    <name evidence="9" type="primary">argF</name>
    <name evidence="9" type="ORF">EW093_04940</name>
</gene>
<dbReference type="HAMAP" id="MF_01109">
    <property type="entry name" value="OTCase"/>
    <property type="match status" value="1"/>
</dbReference>
<dbReference type="GO" id="GO:0042450">
    <property type="term" value="P:L-arginine biosynthetic process via ornithine"/>
    <property type="evidence" value="ECO:0007669"/>
    <property type="project" value="UniProtKB-UniRule"/>
</dbReference>
<feature type="binding site" evidence="6">
    <location>
        <begin position="272"/>
        <end position="273"/>
    </location>
    <ligand>
        <name>carbamoyl phosphate</name>
        <dbReference type="ChEBI" id="CHEBI:58228"/>
    </ligand>
</feature>
<evidence type="ECO:0000313" key="10">
    <source>
        <dbReference type="Proteomes" id="UP000323824"/>
    </source>
</evidence>
<dbReference type="Proteomes" id="UP000323824">
    <property type="component" value="Chromosome"/>
</dbReference>